<accession>A0A1F8BIQ9</accession>
<proteinExistence type="inferred from homology"/>
<dbReference type="FunFam" id="1.10.340.30:FF:000004">
    <property type="entry name" value="DNA-3-methyladenine glycosylase II"/>
    <property type="match status" value="1"/>
</dbReference>
<dbReference type="GO" id="GO:0032131">
    <property type="term" value="F:alkylated DNA binding"/>
    <property type="evidence" value="ECO:0007669"/>
    <property type="project" value="TreeGrafter"/>
</dbReference>
<dbReference type="AlphaFoldDB" id="A0A1F8BIQ9"/>
<dbReference type="EC" id="3.2.2.21" evidence="3"/>
<dbReference type="SMART" id="SM00478">
    <property type="entry name" value="ENDO3c"/>
    <property type="match status" value="1"/>
</dbReference>
<dbReference type="PANTHER" id="PTHR43003">
    <property type="entry name" value="DNA-3-METHYLADENINE GLYCOSYLASE"/>
    <property type="match status" value="1"/>
</dbReference>
<dbReference type="SUPFAM" id="SSF48150">
    <property type="entry name" value="DNA-glycosylase"/>
    <property type="match status" value="1"/>
</dbReference>
<comment type="caution">
    <text evidence="7">The sequence shown here is derived from an EMBL/GenBank/DDBJ whole genome shotgun (WGS) entry which is preliminary data.</text>
</comment>
<evidence type="ECO:0000256" key="2">
    <source>
        <dbReference type="ARBA" id="ARBA00010817"/>
    </source>
</evidence>
<gene>
    <name evidence="7" type="ORF">A2893_00325</name>
</gene>
<dbReference type="CDD" id="cd00056">
    <property type="entry name" value="ENDO3c"/>
    <property type="match status" value="1"/>
</dbReference>
<comment type="catalytic activity">
    <reaction evidence="1">
        <text>Hydrolysis of alkylated DNA, releasing 3-methyladenine, 3-methylguanine, 7-methylguanine and 7-methyladenine.</text>
        <dbReference type="EC" id="3.2.2.21"/>
    </reaction>
</comment>
<dbReference type="PANTHER" id="PTHR43003:SF5">
    <property type="entry name" value="DNA-3-METHYLADENINE GLYCOSYLASE"/>
    <property type="match status" value="1"/>
</dbReference>
<keyword evidence="5" id="KW-0234">DNA repair</keyword>
<dbReference type="InterPro" id="IPR051912">
    <property type="entry name" value="Alkylbase_DNA_Glycosylase/TA"/>
</dbReference>
<evidence type="ECO:0000313" key="7">
    <source>
        <dbReference type="EMBL" id="OGM63941.1"/>
    </source>
</evidence>
<dbReference type="Gene3D" id="1.10.340.30">
    <property type="entry name" value="Hypothetical protein, domain 2"/>
    <property type="match status" value="1"/>
</dbReference>
<dbReference type="EMBL" id="MGHH01000014">
    <property type="protein sequence ID" value="OGM63941.1"/>
    <property type="molecule type" value="Genomic_DNA"/>
</dbReference>
<name>A0A1F8BIQ9_9BACT</name>
<dbReference type="GO" id="GO:0043916">
    <property type="term" value="F:DNA-7-methylguanine glycosylase activity"/>
    <property type="evidence" value="ECO:0007669"/>
    <property type="project" value="TreeGrafter"/>
</dbReference>
<dbReference type="STRING" id="1802521.A2893_00325"/>
<dbReference type="GO" id="GO:0006285">
    <property type="term" value="P:base-excision repair, AP site formation"/>
    <property type="evidence" value="ECO:0007669"/>
    <property type="project" value="TreeGrafter"/>
</dbReference>
<dbReference type="InterPro" id="IPR003265">
    <property type="entry name" value="HhH-GPD_domain"/>
</dbReference>
<protein>
    <recommendedName>
        <fullName evidence="3">DNA-3-methyladenine glycosylase II</fullName>
        <ecNumber evidence="3">3.2.2.21</ecNumber>
    </recommendedName>
</protein>
<evidence type="ECO:0000256" key="4">
    <source>
        <dbReference type="ARBA" id="ARBA00022763"/>
    </source>
</evidence>
<organism evidence="7 8">
    <name type="scientific">Candidatus Woesebacteria bacterium RIFCSPLOWO2_01_FULL_39_25</name>
    <dbReference type="NCBI Taxonomy" id="1802521"/>
    <lineage>
        <taxon>Bacteria</taxon>
        <taxon>Candidatus Woeseibacteriota</taxon>
    </lineage>
</organism>
<dbReference type="InterPro" id="IPR000035">
    <property type="entry name" value="Alkylbase_DNA_glycsylse_CS"/>
</dbReference>
<reference evidence="7 8" key="1">
    <citation type="journal article" date="2016" name="Nat. Commun.">
        <title>Thousands of microbial genomes shed light on interconnected biogeochemical processes in an aquifer system.</title>
        <authorList>
            <person name="Anantharaman K."/>
            <person name="Brown C.T."/>
            <person name="Hug L.A."/>
            <person name="Sharon I."/>
            <person name="Castelle C.J."/>
            <person name="Probst A.J."/>
            <person name="Thomas B.C."/>
            <person name="Singh A."/>
            <person name="Wilkins M.J."/>
            <person name="Karaoz U."/>
            <person name="Brodie E.L."/>
            <person name="Williams K.H."/>
            <person name="Hubbard S.S."/>
            <person name="Banfield J.F."/>
        </authorList>
    </citation>
    <scope>NUCLEOTIDE SEQUENCE [LARGE SCALE GENOMIC DNA]</scope>
</reference>
<evidence type="ECO:0000256" key="1">
    <source>
        <dbReference type="ARBA" id="ARBA00000086"/>
    </source>
</evidence>
<evidence type="ECO:0000313" key="8">
    <source>
        <dbReference type="Proteomes" id="UP000176725"/>
    </source>
</evidence>
<dbReference type="GO" id="GO:0006307">
    <property type="term" value="P:DNA alkylation repair"/>
    <property type="evidence" value="ECO:0007669"/>
    <property type="project" value="TreeGrafter"/>
</dbReference>
<sequence>MWNEAERVLSRDKYIGPLIKKYGSCKIKPRVHIDYFQGLTGEIIGQQLSGRVADVIFERLKGKTRGRLTPRKLLALSDQDLRNCGMAWAKVRSIKDLAQRVKGRKLHIRKLNELPDDEVMEELIAVKGIGRWTAEMFLMFTLGRQDIFPDDDLGIKKGMRKLLNKELKAEEMSKFALRWKPYRTVASWYLWTLLDNK</sequence>
<evidence type="ECO:0000256" key="5">
    <source>
        <dbReference type="ARBA" id="ARBA00023204"/>
    </source>
</evidence>
<dbReference type="PROSITE" id="PS00516">
    <property type="entry name" value="ALKYLBASE_DNA_GLYCOS"/>
    <property type="match status" value="1"/>
</dbReference>
<dbReference type="Gene3D" id="1.10.1670.40">
    <property type="match status" value="1"/>
</dbReference>
<evidence type="ECO:0000256" key="3">
    <source>
        <dbReference type="ARBA" id="ARBA00012000"/>
    </source>
</evidence>
<dbReference type="Pfam" id="PF00730">
    <property type="entry name" value="HhH-GPD"/>
    <property type="match status" value="1"/>
</dbReference>
<dbReference type="Proteomes" id="UP000176725">
    <property type="component" value="Unassembled WGS sequence"/>
</dbReference>
<evidence type="ECO:0000259" key="6">
    <source>
        <dbReference type="SMART" id="SM00478"/>
    </source>
</evidence>
<comment type="similarity">
    <text evidence="2">Belongs to the alkylbase DNA glycosidase AlkA family.</text>
</comment>
<keyword evidence="4" id="KW-0227">DNA damage</keyword>
<dbReference type="GO" id="GO:0032993">
    <property type="term" value="C:protein-DNA complex"/>
    <property type="evidence" value="ECO:0007669"/>
    <property type="project" value="TreeGrafter"/>
</dbReference>
<dbReference type="InterPro" id="IPR011257">
    <property type="entry name" value="DNA_glycosylase"/>
</dbReference>
<dbReference type="GO" id="GO:0008725">
    <property type="term" value="F:DNA-3-methyladenine glycosylase activity"/>
    <property type="evidence" value="ECO:0007669"/>
    <property type="project" value="TreeGrafter"/>
</dbReference>
<dbReference type="GO" id="GO:0005737">
    <property type="term" value="C:cytoplasm"/>
    <property type="evidence" value="ECO:0007669"/>
    <property type="project" value="TreeGrafter"/>
</dbReference>
<feature type="domain" description="HhH-GPD" evidence="6">
    <location>
        <begin position="44"/>
        <end position="195"/>
    </location>
</feature>